<proteinExistence type="predicted"/>
<sequence>MRLKKSSDQKDKKAVNRYANTEDDPIEVESEVKTMEKQVKNKMEKQGKKKKRCLGKVLIKIESSSKNKGVRLRKKDFILISESKSRDLEKIKKSKKVRVGDIKEILQQSSSLELTKRKNKVKSESTKVKWLTLQTRSSPNQLLDGIPSKLAHYVVDKFKARKMEIRTPSGDIKVDTDSIHSLLGVPKGGIKMYSITPLEVLDDKVKEWRDQYEGRFMAPSEIVRHIESSRDEDIETDFRNIDWCDYIIENLKVCKIGWNRFDNSSPFNGPLTVLTILYVDSVECRKMKVDYTINQITFWTMDRMRIRKRLEIKGKGFSKGRFKGLTISVNNQTIGEREDISLEFQEEYISVLKKLDDFEEKKKEIENDLSEIYKKNIERSKVILILITNEFEDTGVNDNEMEDNNIDILVELEVDDNIDVNQVFQNEATEIRVNDNEMENKNIDISVDLEADDNVDVN</sequence>
<gene>
    <name evidence="1" type="ORF">L1987_86152</name>
</gene>
<organism evidence="1 2">
    <name type="scientific">Smallanthus sonchifolius</name>
    <dbReference type="NCBI Taxonomy" id="185202"/>
    <lineage>
        <taxon>Eukaryota</taxon>
        <taxon>Viridiplantae</taxon>
        <taxon>Streptophyta</taxon>
        <taxon>Embryophyta</taxon>
        <taxon>Tracheophyta</taxon>
        <taxon>Spermatophyta</taxon>
        <taxon>Magnoliopsida</taxon>
        <taxon>eudicotyledons</taxon>
        <taxon>Gunneridae</taxon>
        <taxon>Pentapetalae</taxon>
        <taxon>asterids</taxon>
        <taxon>campanulids</taxon>
        <taxon>Asterales</taxon>
        <taxon>Asteraceae</taxon>
        <taxon>Asteroideae</taxon>
        <taxon>Heliantheae alliance</taxon>
        <taxon>Millerieae</taxon>
        <taxon>Smallanthus</taxon>
    </lineage>
</organism>
<reference evidence="1 2" key="2">
    <citation type="journal article" date="2022" name="Mol. Ecol. Resour.">
        <title>The genomes of chicory, endive, great burdock and yacon provide insights into Asteraceae paleo-polyploidization history and plant inulin production.</title>
        <authorList>
            <person name="Fan W."/>
            <person name="Wang S."/>
            <person name="Wang H."/>
            <person name="Wang A."/>
            <person name="Jiang F."/>
            <person name="Liu H."/>
            <person name="Zhao H."/>
            <person name="Xu D."/>
            <person name="Zhang Y."/>
        </authorList>
    </citation>
    <scope>NUCLEOTIDE SEQUENCE [LARGE SCALE GENOMIC DNA]</scope>
    <source>
        <strain evidence="2">cv. Yunnan</strain>
        <tissue evidence="1">Leaves</tissue>
    </source>
</reference>
<comment type="caution">
    <text evidence="1">The sequence shown here is derived from an EMBL/GenBank/DDBJ whole genome shotgun (WGS) entry which is preliminary data.</text>
</comment>
<dbReference type="Proteomes" id="UP001056120">
    <property type="component" value="Linkage Group LG29"/>
</dbReference>
<protein>
    <submittedName>
        <fullName evidence="1">Uncharacterized protein</fullName>
    </submittedName>
</protein>
<reference evidence="2" key="1">
    <citation type="journal article" date="2022" name="Mol. Ecol. Resour.">
        <title>The genomes of chicory, endive, great burdock and yacon provide insights into Asteraceae palaeo-polyploidization history and plant inulin production.</title>
        <authorList>
            <person name="Fan W."/>
            <person name="Wang S."/>
            <person name="Wang H."/>
            <person name="Wang A."/>
            <person name="Jiang F."/>
            <person name="Liu H."/>
            <person name="Zhao H."/>
            <person name="Xu D."/>
            <person name="Zhang Y."/>
        </authorList>
    </citation>
    <scope>NUCLEOTIDE SEQUENCE [LARGE SCALE GENOMIC DNA]</scope>
    <source>
        <strain evidence="2">cv. Yunnan</strain>
    </source>
</reference>
<dbReference type="EMBL" id="CM042046">
    <property type="protein sequence ID" value="KAI3676541.1"/>
    <property type="molecule type" value="Genomic_DNA"/>
</dbReference>
<keyword evidence="2" id="KW-1185">Reference proteome</keyword>
<accession>A0ACB8XZ62</accession>
<name>A0ACB8XZ62_9ASTR</name>
<evidence type="ECO:0000313" key="2">
    <source>
        <dbReference type="Proteomes" id="UP001056120"/>
    </source>
</evidence>
<evidence type="ECO:0000313" key="1">
    <source>
        <dbReference type="EMBL" id="KAI3676541.1"/>
    </source>
</evidence>